<dbReference type="OrthoDB" id="2735536at2759"/>
<gene>
    <name evidence="4" type="ORF">WICMUC_000988</name>
</gene>
<dbReference type="CDD" id="cd05227">
    <property type="entry name" value="AR_SDR_e"/>
    <property type="match status" value="1"/>
</dbReference>
<dbReference type="Pfam" id="PF01370">
    <property type="entry name" value="Epimerase"/>
    <property type="match status" value="1"/>
</dbReference>
<keyword evidence="1" id="KW-0560">Oxidoreductase</keyword>
<evidence type="ECO:0000313" key="4">
    <source>
        <dbReference type="EMBL" id="KAH3679443.1"/>
    </source>
</evidence>
<dbReference type="Gene3D" id="3.40.50.720">
    <property type="entry name" value="NAD(P)-binding Rossmann-like Domain"/>
    <property type="match status" value="1"/>
</dbReference>
<dbReference type="AlphaFoldDB" id="A0A9P8TH71"/>
<keyword evidence="5" id="KW-1185">Reference proteome</keyword>
<proteinExistence type="inferred from homology"/>
<dbReference type="Proteomes" id="UP000769528">
    <property type="component" value="Unassembled WGS sequence"/>
</dbReference>
<feature type="domain" description="NAD-dependent epimerase/dehydratase" evidence="3">
    <location>
        <begin position="6"/>
        <end position="259"/>
    </location>
</feature>
<evidence type="ECO:0000313" key="5">
    <source>
        <dbReference type="Proteomes" id="UP000769528"/>
    </source>
</evidence>
<dbReference type="PANTHER" id="PTHR10366">
    <property type="entry name" value="NAD DEPENDENT EPIMERASE/DEHYDRATASE"/>
    <property type="match status" value="1"/>
</dbReference>
<dbReference type="GO" id="GO:0016616">
    <property type="term" value="F:oxidoreductase activity, acting on the CH-OH group of donors, NAD or NADP as acceptor"/>
    <property type="evidence" value="ECO:0007669"/>
    <property type="project" value="TreeGrafter"/>
</dbReference>
<dbReference type="InterPro" id="IPR036291">
    <property type="entry name" value="NAD(P)-bd_dom_sf"/>
</dbReference>
<comment type="caution">
    <text evidence="4">The sequence shown here is derived from an EMBL/GenBank/DDBJ whole genome shotgun (WGS) entry which is preliminary data.</text>
</comment>
<evidence type="ECO:0000259" key="3">
    <source>
        <dbReference type="Pfam" id="PF01370"/>
    </source>
</evidence>
<evidence type="ECO:0000256" key="1">
    <source>
        <dbReference type="ARBA" id="ARBA00023002"/>
    </source>
</evidence>
<dbReference type="SUPFAM" id="SSF51735">
    <property type="entry name" value="NAD(P)-binding Rossmann-fold domains"/>
    <property type="match status" value="1"/>
</dbReference>
<reference evidence="4" key="2">
    <citation type="submission" date="2021-01" db="EMBL/GenBank/DDBJ databases">
        <authorList>
            <person name="Schikora-Tamarit M.A."/>
        </authorList>
    </citation>
    <scope>NUCLEOTIDE SEQUENCE</scope>
    <source>
        <strain evidence="4">CBS6341</strain>
    </source>
</reference>
<dbReference type="EMBL" id="JAEUBF010000310">
    <property type="protein sequence ID" value="KAH3679443.1"/>
    <property type="molecule type" value="Genomic_DNA"/>
</dbReference>
<dbReference type="FunFam" id="3.40.50.720:FF:000191">
    <property type="entry name" value="Methylglyoxal reductase (NADPH-dependent)"/>
    <property type="match status" value="1"/>
</dbReference>
<name>A0A9P8TH71_9ASCO</name>
<dbReference type="InterPro" id="IPR050425">
    <property type="entry name" value="NAD(P)_dehydrat-like"/>
</dbReference>
<protein>
    <recommendedName>
        <fullName evidence="3">NAD-dependent epimerase/dehydratase domain-containing protein</fullName>
    </recommendedName>
</protein>
<reference evidence="4" key="1">
    <citation type="journal article" date="2021" name="Open Biol.">
        <title>Shared evolutionary footprints suggest mitochondrial oxidative damage underlies multiple complex I losses in fungi.</title>
        <authorList>
            <person name="Schikora-Tamarit M.A."/>
            <person name="Marcet-Houben M."/>
            <person name="Nosek J."/>
            <person name="Gabaldon T."/>
        </authorList>
    </citation>
    <scope>NUCLEOTIDE SEQUENCE</scope>
    <source>
        <strain evidence="4">CBS6341</strain>
    </source>
</reference>
<sequence>MSGKTVFVTGASGYIALHILDVLLSKGYNIIGTVRSQSKAESISNNFSKKYPEADIKFEIVPDISSDNAFDNSLRNNPSIDYVLHTASPFAYGIDKPLEEAYLIPATHGTRNVLEAIQKYAPQVTRVVITSSFAAIVNRGKAGDPTFIHTEETWNPITWEDVTTEQSGYTASKKLAEQLARNFVIEKKPNFTITTVNPPFVLGPQLFDDSFKNSNLNTSAELVRKLLDLPADYSGNDDLPSLVVDVRDVALLHVLPLENEKLLGSRLFPVSSFSSGQFLLNKVHEAFPELDGQIGKGTPEGAEEIAKTKGLAYDTSKTLEITGIKEWIPLEKTIRDSVQQILDHRKREE</sequence>
<accession>A0A9P8TH71</accession>
<comment type="similarity">
    <text evidence="2">Belongs to the NAD(P)-dependent epimerase/dehydratase family. Dihydroflavonol-4-reductase subfamily.</text>
</comment>
<evidence type="ECO:0000256" key="2">
    <source>
        <dbReference type="ARBA" id="ARBA00023445"/>
    </source>
</evidence>
<organism evidence="4 5">
    <name type="scientific">Wickerhamomyces mucosus</name>
    <dbReference type="NCBI Taxonomy" id="1378264"/>
    <lineage>
        <taxon>Eukaryota</taxon>
        <taxon>Fungi</taxon>
        <taxon>Dikarya</taxon>
        <taxon>Ascomycota</taxon>
        <taxon>Saccharomycotina</taxon>
        <taxon>Saccharomycetes</taxon>
        <taxon>Phaffomycetales</taxon>
        <taxon>Wickerhamomycetaceae</taxon>
        <taxon>Wickerhamomyces</taxon>
    </lineage>
</organism>
<dbReference type="InterPro" id="IPR001509">
    <property type="entry name" value="Epimerase_deHydtase"/>
</dbReference>
<dbReference type="PANTHER" id="PTHR10366:SF564">
    <property type="entry name" value="STEROL-4-ALPHA-CARBOXYLATE 3-DEHYDROGENASE, DECARBOXYLATING"/>
    <property type="match status" value="1"/>
</dbReference>